<evidence type="ECO:0000313" key="3">
    <source>
        <dbReference type="EMBL" id="RVW61890.1"/>
    </source>
</evidence>
<dbReference type="InterPro" id="IPR032675">
    <property type="entry name" value="LRR_dom_sf"/>
</dbReference>
<gene>
    <name evidence="3" type="ORF">CK203_063847</name>
</gene>
<dbReference type="Proteomes" id="UP000288805">
    <property type="component" value="Unassembled WGS sequence"/>
</dbReference>
<evidence type="ECO:0000256" key="1">
    <source>
        <dbReference type="ARBA" id="ARBA00022737"/>
    </source>
</evidence>
<organism evidence="3 4">
    <name type="scientific">Vitis vinifera</name>
    <name type="common">Grape</name>
    <dbReference type="NCBI Taxonomy" id="29760"/>
    <lineage>
        <taxon>Eukaryota</taxon>
        <taxon>Viridiplantae</taxon>
        <taxon>Streptophyta</taxon>
        <taxon>Embryophyta</taxon>
        <taxon>Tracheophyta</taxon>
        <taxon>Spermatophyta</taxon>
        <taxon>Magnoliopsida</taxon>
        <taxon>eudicotyledons</taxon>
        <taxon>Gunneridae</taxon>
        <taxon>Pentapetalae</taxon>
        <taxon>rosids</taxon>
        <taxon>Vitales</taxon>
        <taxon>Vitaceae</taxon>
        <taxon>Viteae</taxon>
        <taxon>Vitis</taxon>
    </lineage>
</organism>
<reference evidence="3 4" key="1">
    <citation type="journal article" date="2018" name="PLoS Genet.">
        <title>Population sequencing reveals clonal diversity and ancestral inbreeding in the grapevine cultivar Chardonnay.</title>
        <authorList>
            <person name="Roach M.J."/>
            <person name="Johnson D.L."/>
            <person name="Bohlmann J."/>
            <person name="van Vuuren H.J."/>
            <person name="Jones S.J."/>
            <person name="Pretorius I.S."/>
            <person name="Schmidt S.A."/>
            <person name="Borneman A.R."/>
        </authorList>
    </citation>
    <scope>NUCLEOTIDE SEQUENCE [LARGE SCALE GENOMIC DNA]</scope>
    <source>
        <strain evidence="4">cv. Chardonnay</strain>
        <tissue evidence="3">Leaf</tissue>
    </source>
</reference>
<dbReference type="SUPFAM" id="SSF52058">
    <property type="entry name" value="L domain-like"/>
    <property type="match status" value="1"/>
</dbReference>
<comment type="caution">
    <text evidence="3">The sequence shown here is derived from an EMBL/GenBank/DDBJ whole genome shotgun (WGS) entry which is preliminary data.</text>
</comment>
<dbReference type="AlphaFoldDB" id="A0A438FPK3"/>
<name>A0A438FPK3_VITVI</name>
<keyword evidence="1" id="KW-0677">Repeat</keyword>
<dbReference type="Pfam" id="PF23598">
    <property type="entry name" value="LRR_14"/>
    <property type="match status" value="1"/>
</dbReference>
<dbReference type="EMBL" id="QGNW01000799">
    <property type="protein sequence ID" value="RVW61890.1"/>
    <property type="molecule type" value="Genomic_DNA"/>
</dbReference>
<sequence>MDHRAFDRGFMEPSRDIAYDVEDVIDDLTLKPAARMSRGVRKKLEKIKVKVYDVSRRPVPCTMIETETVENQNIANTVVSPVIEKVTALLAKVDVIDFISGREQFRRRGTFRKVITGFDKLRFQLRLGGEMDEINARIEDLSKRRMEEINDRMMEDLLKRRPKDVIRDARNGEQGIERWFPHRQNFEIPARRLIVLWVAEGLVHPMEEKEAPEDVAEMLGLELVYQPKLPEALELLTHLRYLGLRKTKLDMLLPSVCKLLNLQTLDVKHTRIRTLPNSIWEMQQLRHLYLSENYYSQFMPQPSTKLSNHTPNTVGLLVNEETPVKDGLDRLINLRKLEVAFQLTNSQHEAMSSQLDAVAEWVQNLNHLQSLRLKVSDEKNQPWDLDLRPLSGHVNL</sequence>
<dbReference type="OrthoDB" id="3027644at2759"/>
<feature type="domain" description="Disease resistance R13L4/SHOC-2-like LRR" evidence="2">
    <location>
        <begin position="232"/>
        <end position="381"/>
    </location>
</feature>
<protein>
    <recommendedName>
        <fullName evidence="2">Disease resistance R13L4/SHOC-2-like LRR domain-containing protein</fullName>
    </recommendedName>
</protein>
<evidence type="ECO:0000259" key="2">
    <source>
        <dbReference type="Pfam" id="PF23598"/>
    </source>
</evidence>
<evidence type="ECO:0000313" key="4">
    <source>
        <dbReference type="Proteomes" id="UP000288805"/>
    </source>
</evidence>
<dbReference type="PANTHER" id="PTHR47186">
    <property type="entry name" value="LEUCINE-RICH REPEAT-CONTAINING PROTEIN 57"/>
    <property type="match status" value="1"/>
</dbReference>
<proteinExistence type="predicted"/>
<dbReference type="PANTHER" id="PTHR47186:SF50">
    <property type="entry name" value="FBD DOMAIN-CONTAINING PROTEIN"/>
    <property type="match status" value="1"/>
</dbReference>
<accession>A0A438FPK3</accession>
<dbReference type="InterPro" id="IPR055414">
    <property type="entry name" value="LRR_R13L4/SHOC2-like"/>
</dbReference>
<dbReference type="Gene3D" id="3.80.10.10">
    <property type="entry name" value="Ribonuclease Inhibitor"/>
    <property type="match status" value="1"/>
</dbReference>